<feature type="transmembrane region" description="Helical" evidence="1">
    <location>
        <begin position="130"/>
        <end position="150"/>
    </location>
</feature>
<dbReference type="InterPro" id="IPR009305">
    <property type="entry name" value="Mpo1-like"/>
</dbReference>
<dbReference type="EMBL" id="PIUM01000010">
    <property type="protein sequence ID" value="PKU24575.1"/>
    <property type="molecule type" value="Genomic_DNA"/>
</dbReference>
<dbReference type="OrthoDB" id="5515308at2"/>
<protein>
    <recommendedName>
        <fullName evidence="4">DUF962 domain-containing protein</fullName>
    </recommendedName>
</protein>
<dbReference type="PANTHER" id="PTHR28026:SF9">
    <property type="entry name" value="2-HYDROXY-PALMITIC ACID DIOXYGENASE MPO1"/>
    <property type="match status" value="1"/>
</dbReference>
<keyword evidence="1" id="KW-1133">Transmembrane helix</keyword>
<dbReference type="RefSeq" id="WP_101250611.1">
    <property type="nucleotide sequence ID" value="NZ_PIUM01000010.1"/>
</dbReference>
<comment type="caution">
    <text evidence="2">The sequence shown here is derived from an EMBL/GenBank/DDBJ whole genome shotgun (WGS) entry which is preliminary data.</text>
</comment>
<keyword evidence="3" id="KW-1185">Reference proteome</keyword>
<name>A0A2N3PW20_9PROT</name>
<dbReference type="Proteomes" id="UP000233293">
    <property type="component" value="Unassembled WGS sequence"/>
</dbReference>
<dbReference type="GO" id="GO:0046521">
    <property type="term" value="P:sphingoid catabolic process"/>
    <property type="evidence" value="ECO:0007669"/>
    <property type="project" value="TreeGrafter"/>
</dbReference>
<evidence type="ECO:0000256" key="1">
    <source>
        <dbReference type="SAM" id="Phobius"/>
    </source>
</evidence>
<dbReference type="PANTHER" id="PTHR28026">
    <property type="entry name" value="DUF962 DOMAIN PROTEIN (AFU_ORTHOLOGUE AFUA_8G05310)"/>
    <property type="match status" value="1"/>
</dbReference>
<proteinExistence type="predicted"/>
<keyword evidence="1" id="KW-0812">Transmembrane</keyword>
<sequence length="173" mass="18969">MTSLAKRMASYGRYHRDRRNRLTHFVGVPLIIFALLIAMSLARLTIGGMTLTAAEIFIAGALAYYLALDAALALALAAVILPMLWMADRLAARDGEMALIISAGLLLGGWAFQLLGHRIEGNRPALLDNIFQIFAAPIFLAGEAAFHLGYRSELRREVERRIASGDFTGDQPR</sequence>
<evidence type="ECO:0008006" key="4">
    <source>
        <dbReference type="Google" id="ProtNLM"/>
    </source>
</evidence>
<evidence type="ECO:0000313" key="2">
    <source>
        <dbReference type="EMBL" id="PKU24575.1"/>
    </source>
</evidence>
<dbReference type="Pfam" id="PF06127">
    <property type="entry name" value="Mpo1-like"/>
    <property type="match status" value="1"/>
</dbReference>
<gene>
    <name evidence="2" type="ORF">CWS72_10775</name>
</gene>
<reference evidence="3" key="1">
    <citation type="submission" date="2017-12" db="EMBL/GenBank/DDBJ databases">
        <title>Draft genome sequence of Telmatospirillum siberiense 26-4b1T, an acidotolerant peatland alphaproteobacterium potentially involved in sulfur cycling.</title>
        <authorList>
            <person name="Hausmann B."/>
            <person name="Pjevac P."/>
            <person name="Schreck K."/>
            <person name="Herbold C.W."/>
            <person name="Daims H."/>
            <person name="Wagner M."/>
            <person name="Pester M."/>
            <person name="Loy A."/>
        </authorList>
    </citation>
    <scope>NUCLEOTIDE SEQUENCE [LARGE SCALE GENOMIC DNA]</scope>
    <source>
        <strain evidence="3">26-4b1</strain>
    </source>
</reference>
<dbReference type="GO" id="GO:0016020">
    <property type="term" value="C:membrane"/>
    <property type="evidence" value="ECO:0007669"/>
    <property type="project" value="GOC"/>
</dbReference>
<feature type="transmembrane region" description="Helical" evidence="1">
    <location>
        <begin position="97"/>
        <end position="115"/>
    </location>
</feature>
<feature type="transmembrane region" description="Helical" evidence="1">
    <location>
        <begin position="21"/>
        <end position="42"/>
    </location>
</feature>
<evidence type="ECO:0000313" key="3">
    <source>
        <dbReference type="Proteomes" id="UP000233293"/>
    </source>
</evidence>
<keyword evidence="1" id="KW-0472">Membrane</keyword>
<accession>A0A2N3PW20</accession>
<organism evidence="2 3">
    <name type="scientific">Telmatospirillum siberiense</name>
    <dbReference type="NCBI Taxonomy" id="382514"/>
    <lineage>
        <taxon>Bacteria</taxon>
        <taxon>Pseudomonadati</taxon>
        <taxon>Pseudomonadota</taxon>
        <taxon>Alphaproteobacteria</taxon>
        <taxon>Rhodospirillales</taxon>
        <taxon>Rhodospirillaceae</taxon>
        <taxon>Telmatospirillum</taxon>
    </lineage>
</organism>
<feature type="transmembrane region" description="Helical" evidence="1">
    <location>
        <begin position="62"/>
        <end position="85"/>
    </location>
</feature>
<dbReference type="AlphaFoldDB" id="A0A2N3PW20"/>